<proteinExistence type="predicted"/>
<name>A0A149QVT3_9PROT</name>
<comment type="caution">
    <text evidence="1">The sequence shown here is derived from an EMBL/GenBank/DDBJ whole genome shotgun (WGS) entry which is preliminary data.</text>
</comment>
<sequence length="60" mass="7248">MGHGCPGSSGFFRLNRLKDKAYHGFREHSPEMDVRVKWLFFATFDLIRTFIKPEYYRFLM</sequence>
<reference evidence="1 2" key="1">
    <citation type="submission" date="2015-06" db="EMBL/GenBank/DDBJ databases">
        <title>Improved classification and identification of acetic acid bacteria using matrix-assisted laser desorption/ionization time-of-flight mass spectrometry; Gluconobacter nephelii and Gluconobacter uchimurae are later heterotypic synonyms of Gluconobacter japonicus and Gluconobacter oxydans, respectively.</title>
        <authorList>
            <person name="Li L."/>
            <person name="Cleenwerck I."/>
            <person name="De Vuyst L."/>
            <person name="Vandamme P."/>
        </authorList>
    </citation>
    <scope>NUCLEOTIDE SEQUENCE [LARGE SCALE GENOMIC DNA]</scope>
    <source>
        <strain evidence="1 2">LMG 1764</strain>
    </source>
</reference>
<protein>
    <submittedName>
        <fullName evidence="1">Uncharacterized protein</fullName>
    </submittedName>
</protein>
<evidence type="ECO:0000313" key="1">
    <source>
        <dbReference type="EMBL" id="KXV01257.1"/>
    </source>
</evidence>
<dbReference type="Proteomes" id="UP000075573">
    <property type="component" value="Unassembled WGS sequence"/>
</dbReference>
<accession>A0A149QVT3</accession>
<gene>
    <name evidence="1" type="ORF">AD929_07155</name>
</gene>
<dbReference type="EMBL" id="LHZB01000111">
    <property type="protein sequence ID" value="KXV01257.1"/>
    <property type="molecule type" value="Genomic_DNA"/>
</dbReference>
<organism evidence="1 2">
    <name type="scientific">Gluconobacter potus</name>
    <dbReference type="NCBI Taxonomy" id="2724927"/>
    <lineage>
        <taxon>Bacteria</taxon>
        <taxon>Pseudomonadati</taxon>
        <taxon>Pseudomonadota</taxon>
        <taxon>Alphaproteobacteria</taxon>
        <taxon>Acetobacterales</taxon>
        <taxon>Acetobacteraceae</taxon>
        <taxon>Gluconobacter</taxon>
    </lineage>
</organism>
<evidence type="ECO:0000313" key="2">
    <source>
        <dbReference type="Proteomes" id="UP000075573"/>
    </source>
</evidence>
<dbReference type="AlphaFoldDB" id="A0A149QVT3"/>
<dbReference type="PATRIC" id="fig|442.7.peg.1553"/>